<evidence type="ECO:0000313" key="2">
    <source>
        <dbReference type="EMBL" id="VEU44996.1"/>
    </source>
</evidence>
<organism evidence="2 3">
    <name type="scientific">Pseudo-nitzschia multistriata</name>
    <dbReference type="NCBI Taxonomy" id="183589"/>
    <lineage>
        <taxon>Eukaryota</taxon>
        <taxon>Sar</taxon>
        <taxon>Stramenopiles</taxon>
        <taxon>Ochrophyta</taxon>
        <taxon>Bacillariophyta</taxon>
        <taxon>Bacillariophyceae</taxon>
        <taxon>Bacillariophycidae</taxon>
        <taxon>Bacillariales</taxon>
        <taxon>Bacillariaceae</taxon>
        <taxon>Pseudo-nitzschia</taxon>
    </lineage>
</organism>
<sequence length="820" mass="92206">MPRGARSGSKKGGVTNGPPPSLPAETFREHRKFLIRSLDRNDVEMSALNELNKTLHKARDAVLQSCGELVLLDLGSGRLKLVGEQLHEEPEPADSGASKTELEKIDSKQHDLTQAQKQICVDFLLRMNLRRKLSNRLVRRLTRLAYVMDGKDLSPPGPPKYGDLRLQIDPKALQLKAEEWGKKEEAKKRIETAILLDVGSLDRESSSNMTKQVESIAEKKEPYKDEASGKSETEETRNSPDETKSGGASKEIEAMDCSSPTETEKHLEIDCRKAQEGSDISKQYYTLPALANEYNVLKEYDTAYDKLLNPSDNSFKYLIANEELSDPQPGKIGVSAYFSNPEDLKTEYKRWQTNMSRRIPQQSSIEEFGLKNRVFHLEERRKRCIEAAAIDGETTCESPVKKIKLEQEKDGESNNQTSPTRKEANNDGSENMEIDEDETKGGGNSDSEDEQGKQVERIDPILEAMKNKRSISFAPTPSFRDQDLSRIRLIHKDLLQSSQVALTNKRLKVASDDYSKACHFSTQLFEARQMVQHNLTFAIAKGRQEIAKAHSDYTIAYTNAKQRWIKEKFEYDMKKSQAILPTKWGNRPIGTQVIGKYVQANYSNLHRATVGQTLADIVDGSILVGEGKANIQPFRDFQPPPAPGMNAQTGENMAQRQTRVEMEYRKQYSDIDAKLQKSEAERARAWRNVMKAQAENNSVCGQRGSKVTLANYRNIPVPVMRASVQQNRKSQMMQQRQRTQATAPAKAPAPIPATSSSTVDMSKYSAEKVKLRKAADGSVAPVSKPKKDKDGLYLRPAGRTRKGMQWDAVNGVWIPQQQPK</sequence>
<dbReference type="Proteomes" id="UP000291116">
    <property type="component" value="Unassembled WGS sequence"/>
</dbReference>
<protein>
    <submittedName>
        <fullName evidence="2">Uncharacterized protein</fullName>
    </submittedName>
</protein>
<feature type="compositionally biased region" description="Basic and acidic residues" evidence="1">
    <location>
        <begin position="216"/>
        <end position="244"/>
    </location>
</feature>
<feature type="compositionally biased region" description="Low complexity" evidence="1">
    <location>
        <begin position="725"/>
        <end position="758"/>
    </location>
</feature>
<dbReference type="OrthoDB" id="45872at2759"/>
<proteinExistence type="predicted"/>
<keyword evidence="3" id="KW-1185">Reference proteome</keyword>
<evidence type="ECO:0000313" key="3">
    <source>
        <dbReference type="Proteomes" id="UP000291116"/>
    </source>
</evidence>
<dbReference type="EMBL" id="CAACVS010000679">
    <property type="protein sequence ID" value="VEU44996.1"/>
    <property type="molecule type" value="Genomic_DNA"/>
</dbReference>
<feature type="region of interest" description="Disordered" evidence="1">
    <location>
        <begin position="401"/>
        <end position="454"/>
    </location>
</feature>
<gene>
    <name evidence="2" type="ORF">PSNMU_V1.4_AUG-EV-PASAV3_0121710</name>
</gene>
<feature type="compositionally biased region" description="Basic and acidic residues" evidence="1">
    <location>
        <begin position="765"/>
        <end position="775"/>
    </location>
</feature>
<reference evidence="2 3" key="1">
    <citation type="submission" date="2019-01" db="EMBL/GenBank/DDBJ databases">
        <authorList>
            <person name="Ferrante I. M."/>
        </authorList>
    </citation>
    <scope>NUCLEOTIDE SEQUENCE [LARGE SCALE GENOMIC DNA]</scope>
    <source>
        <strain evidence="2 3">B856</strain>
    </source>
</reference>
<dbReference type="AlphaFoldDB" id="A0A448ZSL3"/>
<feature type="compositionally biased region" description="Basic and acidic residues" evidence="1">
    <location>
        <begin position="401"/>
        <end position="412"/>
    </location>
</feature>
<feature type="region of interest" description="Disordered" evidence="1">
    <location>
        <begin position="204"/>
        <end position="263"/>
    </location>
</feature>
<feature type="region of interest" description="Disordered" evidence="1">
    <location>
        <begin position="1"/>
        <end position="26"/>
    </location>
</feature>
<accession>A0A448ZSL3</accession>
<name>A0A448ZSL3_9STRA</name>
<evidence type="ECO:0000256" key="1">
    <source>
        <dbReference type="SAM" id="MobiDB-lite"/>
    </source>
</evidence>
<feature type="region of interest" description="Disordered" evidence="1">
    <location>
        <begin position="725"/>
        <end position="798"/>
    </location>
</feature>